<dbReference type="InterPro" id="IPR036871">
    <property type="entry name" value="PX_dom_sf"/>
</dbReference>
<dbReference type="GO" id="GO:0016303">
    <property type="term" value="F:1-phosphatidylinositol-3-kinase activity"/>
    <property type="evidence" value="ECO:0007669"/>
    <property type="project" value="TreeGrafter"/>
</dbReference>
<accession>A0AAW1NGH7</accession>
<evidence type="ECO:0000256" key="4">
    <source>
        <dbReference type="ARBA" id="ARBA00022840"/>
    </source>
</evidence>
<keyword evidence="2" id="KW-0547">Nucleotide-binding</keyword>
<organism evidence="12 13">
    <name type="scientific">Popillia japonica</name>
    <name type="common">Japanese beetle</name>
    <dbReference type="NCBI Taxonomy" id="7064"/>
    <lineage>
        <taxon>Eukaryota</taxon>
        <taxon>Metazoa</taxon>
        <taxon>Ecdysozoa</taxon>
        <taxon>Arthropoda</taxon>
        <taxon>Hexapoda</taxon>
        <taxon>Insecta</taxon>
        <taxon>Pterygota</taxon>
        <taxon>Neoptera</taxon>
        <taxon>Endopterygota</taxon>
        <taxon>Coleoptera</taxon>
        <taxon>Polyphaga</taxon>
        <taxon>Scarabaeiformia</taxon>
        <taxon>Scarabaeidae</taxon>
        <taxon>Rutelinae</taxon>
        <taxon>Popillia</taxon>
    </lineage>
</organism>
<dbReference type="InterPro" id="IPR029071">
    <property type="entry name" value="Ubiquitin-like_domsf"/>
</dbReference>
<dbReference type="Gene3D" id="3.30.1520.10">
    <property type="entry name" value="Phox-like domain"/>
    <property type="match status" value="1"/>
</dbReference>
<dbReference type="Pfam" id="PF00613">
    <property type="entry name" value="PI3Ka"/>
    <property type="match status" value="1"/>
</dbReference>
<dbReference type="GO" id="GO:0035005">
    <property type="term" value="F:1-phosphatidylinositol-4-phosphate 3-kinase activity"/>
    <property type="evidence" value="ECO:0007669"/>
    <property type="project" value="TreeGrafter"/>
</dbReference>
<dbReference type="CDD" id="cd04012">
    <property type="entry name" value="C2A_PI3K_class_II"/>
    <property type="match status" value="1"/>
</dbReference>
<evidence type="ECO:0000259" key="9">
    <source>
        <dbReference type="PROSITE" id="PS51545"/>
    </source>
</evidence>
<dbReference type="Pfam" id="PF00792">
    <property type="entry name" value="PI3K_C2"/>
    <property type="match status" value="1"/>
</dbReference>
<gene>
    <name evidence="12" type="ORF">QE152_g62</name>
</gene>
<evidence type="ECO:0000256" key="2">
    <source>
        <dbReference type="ARBA" id="ARBA00022741"/>
    </source>
</evidence>
<feature type="domain" description="PI3K-RBD" evidence="10">
    <location>
        <begin position="491"/>
        <end position="579"/>
    </location>
</feature>
<dbReference type="GO" id="GO:0016477">
    <property type="term" value="P:cell migration"/>
    <property type="evidence" value="ECO:0007669"/>
    <property type="project" value="TreeGrafter"/>
</dbReference>
<protein>
    <submittedName>
        <fullName evidence="12">Phosphoinositide 3-kinase family, accessory domain (PIK domain)</fullName>
    </submittedName>
</protein>
<dbReference type="SUPFAM" id="SSF64268">
    <property type="entry name" value="PX domain"/>
    <property type="match status" value="1"/>
</dbReference>
<keyword evidence="6" id="KW-0175">Coiled coil</keyword>
<evidence type="ECO:0000256" key="7">
    <source>
        <dbReference type="SAM" id="MobiDB-lite"/>
    </source>
</evidence>
<feature type="domain" description="C2 PI3K-type" evidence="11">
    <location>
        <begin position="750"/>
        <end position="932"/>
    </location>
</feature>
<dbReference type="SMART" id="SM00144">
    <property type="entry name" value="PI3K_rbd"/>
    <property type="match status" value="1"/>
</dbReference>
<dbReference type="GO" id="GO:0005524">
    <property type="term" value="F:ATP binding"/>
    <property type="evidence" value="ECO:0007669"/>
    <property type="project" value="UniProtKB-KW"/>
</dbReference>
<dbReference type="SUPFAM" id="SSF54236">
    <property type="entry name" value="Ubiquitin-like"/>
    <property type="match status" value="1"/>
</dbReference>
<comment type="caution">
    <text evidence="12">The sequence shown here is derived from an EMBL/GenBank/DDBJ whole genome shotgun (WGS) entry which is preliminary data.</text>
</comment>
<dbReference type="InterPro" id="IPR036940">
    <property type="entry name" value="PI3/4_kinase_cat_sf"/>
</dbReference>
<feature type="coiled-coil region" evidence="6">
    <location>
        <begin position="614"/>
        <end position="641"/>
    </location>
</feature>
<dbReference type="GO" id="GO:0005737">
    <property type="term" value="C:cytoplasm"/>
    <property type="evidence" value="ECO:0007669"/>
    <property type="project" value="TreeGrafter"/>
</dbReference>
<dbReference type="SMART" id="SM00146">
    <property type="entry name" value="PI3Kc"/>
    <property type="match status" value="1"/>
</dbReference>
<dbReference type="GO" id="GO:0048015">
    <property type="term" value="P:phosphatidylinositol-mediated signaling"/>
    <property type="evidence" value="ECO:0007669"/>
    <property type="project" value="TreeGrafter"/>
</dbReference>
<keyword evidence="4" id="KW-0067">ATP-binding</keyword>
<dbReference type="InterPro" id="IPR002420">
    <property type="entry name" value="PI3K-type_C2_dom"/>
</dbReference>
<keyword evidence="13" id="KW-1185">Reference proteome</keyword>
<feature type="region of interest" description="Disordered" evidence="7">
    <location>
        <begin position="87"/>
        <end position="142"/>
    </location>
</feature>
<dbReference type="InterPro" id="IPR018936">
    <property type="entry name" value="PI3/4_kinase_CS"/>
</dbReference>
<dbReference type="InterPro" id="IPR016024">
    <property type="entry name" value="ARM-type_fold"/>
</dbReference>
<evidence type="ECO:0000259" key="10">
    <source>
        <dbReference type="PROSITE" id="PS51546"/>
    </source>
</evidence>
<evidence type="ECO:0000313" key="12">
    <source>
        <dbReference type="EMBL" id="KAK9759168.1"/>
    </source>
</evidence>
<comment type="similarity">
    <text evidence="5">Belongs to the PI3/PI4-kinase family.</text>
</comment>
<evidence type="ECO:0000259" key="8">
    <source>
        <dbReference type="PROSITE" id="PS50290"/>
    </source>
</evidence>
<dbReference type="Proteomes" id="UP001458880">
    <property type="component" value="Unassembled WGS sequence"/>
</dbReference>
<name>A0AAW1NGH7_POPJA</name>
<evidence type="ECO:0000256" key="3">
    <source>
        <dbReference type="ARBA" id="ARBA00022777"/>
    </source>
</evidence>
<dbReference type="GO" id="GO:0005942">
    <property type="term" value="C:phosphatidylinositol 3-kinase complex"/>
    <property type="evidence" value="ECO:0007669"/>
    <property type="project" value="TreeGrafter"/>
</dbReference>
<dbReference type="Pfam" id="PF00454">
    <property type="entry name" value="PI3_PI4_kinase"/>
    <property type="match status" value="1"/>
</dbReference>
<dbReference type="PROSITE" id="PS51547">
    <property type="entry name" value="C2_PI3K"/>
    <property type="match status" value="1"/>
</dbReference>
<dbReference type="GO" id="GO:0005886">
    <property type="term" value="C:plasma membrane"/>
    <property type="evidence" value="ECO:0007669"/>
    <property type="project" value="TreeGrafter"/>
</dbReference>
<dbReference type="Gene3D" id="1.25.40.70">
    <property type="entry name" value="Phosphatidylinositol 3-kinase, accessory domain (PIK)"/>
    <property type="match status" value="1"/>
</dbReference>
<dbReference type="Pfam" id="PF00794">
    <property type="entry name" value="PI3K_rbd"/>
    <property type="match status" value="1"/>
</dbReference>
<dbReference type="InterPro" id="IPR000341">
    <property type="entry name" value="PI3K_Ras-bd_dom"/>
</dbReference>
<sequence>MAKESVDYEKQYQEDLERAQALSLESLALEKFKNEKLLKESGAKSTSVVRAYSMNETDASKNDRHQFTFNCNNSLISVVRAYSMNETDASKNDRHQFTSRPRPGCLPGNPLQPLIAPPPISQRRNSAQPESNAPDLISFVSPPANSKANDLQIWNNLQPSQTMTNNQFPTMVPPSHFFHQYPRFVFAPTQKPSPPPNFSQPPRYGFINSFLPNDGQFLQSNSPVPNVSSDQRFRNIDLNLQSIANVSPKVPTVNSVSVGLNHSASASSISSSIASSMSSTISSSVQQPPLPPKGQLAKPPPNIAIPSHTVTKSPKIVTDSSSNLIDLARPEVDDKNSVRVSILEAFDPLLTASDYGSSRTMSPDCSVDESASMCESVYDEYDPFDYIYSGSGSNSVSDPVYATIASISETSPTPPLPPRVKISTLDRRKAQREQNGEKPYLLFENIRAIDLRRATRDADVSAFYKMVLEVRSQFKYNDPNTNMGLVVSPMMTYQYRDVTTSVEHVTMQLTYDMDAPTTDQVEHVTMQLTYDMDAPTTDQYTLKVWGYNEYLAPTTLLCDYEYVHSCIKLEEDVLLILIPDRMVDKTLARTYQDDKGDIKLEDILPNEPVLPISYDNLKILLETLEKEMMKLEKAAEQIDKIDSPTSLPSLQPSGVIQSVKLVVNLMGNLETIDITEALEALKDSCNQFLPNAIGEVWNDKAVSDIIKSNCAKIRSSIQGLIEMYCNAFRVDFEWIKRDDFCDSKTAITDIQDSILVRVSAVHRPSPDWKFDDFIVHAQIYHGTRPIGKRVVTQPCTPLPSLYPRILMNTWLDIEDVVINSLARESRLVLVLAGRTLITPDGNDKDAPPQYKTEDIGWAAVQFFNYEGMMANGSMLLSIWPKEATNVCGPAPSPGTHPDPNHPVFSVIIAGLPNSYFPPVPPQIMDVPKLDFDSLDAQTQQMLMDVVEKDMLFKIPINDREVLWEKRHYLYNIPEALPKILLAAHRWEWACLPDLHGMLRNWKPMRPVEAIQLLLPTFPDVEVRRYAVMWMNGLTSDELVDFLPQLVVALRHETYEDSPLSAFLLRRALQSLRVAHHLFWLMSHNLPGVTPQECKYDFVDRDDTYIAEVRHYRRLLLNLRALLAVSGIALSNCFMTQQLLNKTLQDIAENVQKSKESQRMKVLQNGLEILNASLDENPTSLPLSPTLQVSGVHARGSSYFQSNTLPLKILFLAKDGSTIPAIYKVGDDLQQDMLVLQMVRLMDKLWLKEGLQQDMLVLQMVRLMDKLWLKEGLDLKMVTFGCVPTGNRRGIIELVTKAETLRKIHVEHGLTGSFKDKPIAECRAVENFTASCAGYCVVTYILGICDRHNDNIMLKTSGHLFHIDFGKFLGDAQMFGNFKRDRAPFVLTSDMAYVINGGDRPSEKFHKFVDLCCQAFNIIRNNGGDRPSEKFHKFVDLCCQAFNIIRNHGNLFLYLFTLMASSGIKGVTAEAVNNLNQSLLPGLSNPEAAANFARLIESSLKSWFTQINFFLHNLAQFKISSEQEGGGELLSFVPKRYTMQTDGRLSHVQVLGYRKRYDPDKYYVYVLRVFRHGQVQHMEVLRTYKEFCEFHQKLCIHFPLANLSR</sequence>
<keyword evidence="3" id="KW-0418">Kinase</keyword>
<dbReference type="InterPro" id="IPR000403">
    <property type="entry name" value="PI3/4_kinase_cat_dom"/>
</dbReference>
<dbReference type="PROSITE" id="PS00916">
    <property type="entry name" value="PI3_4_KINASE_2"/>
    <property type="match status" value="1"/>
</dbReference>
<dbReference type="InterPro" id="IPR015433">
    <property type="entry name" value="PI3/4_kinase"/>
</dbReference>
<evidence type="ECO:0000313" key="13">
    <source>
        <dbReference type="Proteomes" id="UP001458880"/>
    </source>
</evidence>
<dbReference type="PROSITE" id="PS50290">
    <property type="entry name" value="PI3_4_KINASE_3"/>
    <property type="match status" value="1"/>
</dbReference>
<dbReference type="SMART" id="SM00142">
    <property type="entry name" value="PI3K_C2"/>
    <property type="match status" value="1"/>
</dbReference>
<dbReference type="EMBL" id="JASPKY010000001">
    <property type="protein sequence ID" value="KAK9759168.1"/>
    <property type="molecule type" value="Genomic_DNA"/>
</dbReference>
<dbReference type="GO" id="GO:0035091">
    <property type="term" value="F:phosphatidylinositol binding"/>
    <property type="evidence" value="ECO:0007669"/>
    <property type="project" value="InterPro"/>
</dbReference>
<dbReference type="Gene3D" id="2.60.40.150">
    <property type="entry name" value="C2 domain"/>
    <property type="match status" value="1"/>
</dbReference>
<dbReference type="InterPro" id="IPR042236">
    <property type="entry name" value="PI3K_accessory_sf"/>
</dbReference>
<dbReference type="Gene3D" id="3.10.20.770">
    <property type="match status" value="1"/>
</dbReference>
<feature type="domain" description="PIK helical" evidence="9">
    <location>
        <begin position="928"/>
        <end position="1105"/>
    </location>
</feature>
<dbReference type="InterPro" id="IPR035892">
    <property type="entry name" value="C2_domain_sf"/>
</dbReference>
<dbReference type="InterPro" id="IPR011009">
    <property type="entry name" value="Kinase-like_dom_sf"/>
</dbReference>
<feature type="compositionally biased region" description="Polar residues" evidence="7">
    <location>
        <begin position="122"/>
        <end position="131"/>
    </location>
</feature>
<evidence type="ECO:0000256" key="5">
    <source>
        <dbReference type="PROSITE-ProRule" id="PRU00880"/>
    </source>
</evidence>
<dbReference type="SUPFAM" id="SSF48371">
    <property type="entry name" value="ARM repeat"/>
    <property type="match status" value="1"/>
</dbReference>
<dbReference type="PROSITE" id="PS51545">
    <property type="entry name" value="PIK_HELICAL"/>
    <property type="match status" value="1"/>
</dbReference>
<dbReference type="SUPFAM" id="SSF56112">
    <property type="entry name" value="Protein kinase-like (PK-like)"/>
    <property type="match status" value="3"/>
</dbReference>
<dbReference type="InterPro" id="IPR001263">
    <property type="entry name" value="PI3K_accessory_dom"/>
</dbReference>
<evidence type="ECO:0000256" key="1">
    <source>
        <dbReference type="ARBA" id="ARBA00022679"/>
    </source>
</evidence>
<reference evidence="12 13" key="1">
    <citation type="journal article" date="2024" name="BMC Genomics">
        <title>De novo assembly and annotation of Popillia japonica's genome with initial clues to its potential as an invasive pest.</title>
        <authorList>
            <person name="Cucini C."/>
            <person name="Boschi S."/>
            <person name="Funari R."/>
            <person name="Cardaioli E."/>
            <person name="Iannotti N."/>
            <person name="Marturano G."/>
            <person name="Paoli F."/>
            <person name="Bruttini M."/>
            <person name="Carapelli A."/>
            <person name="Frati F."/>
            <person name="Nardi F."/>
        </authorList>
    </citation>
    <scope>NUCLEOTIDE SEQUENCE [LARGE SCALE GENOMIC DNA]</scope>
    <source>
        <strain evidence="12">DMR45628</strain>
    </source>
</reference>
<dbReference type="SUPFAM" id="SSF49562">
    <property type="entry name" value="C2 domain (Calcium/lipid-binding domain, CaLB)"/>
    <property type="match status" value="1"/>
</dbReference>
<dbReference type="Gene3D" id="1.10.1070.11">
    <property type="entry name" value="Phosphatidylinositol 3-/4-kinase, catalytic domain"/>
    <property type="match status" value="2"/>
</dbReference>
<dbReference type="GO" id="GO:0043491">
    <property type="term" value="P:phosphatidylinositol 3-kinase/protein kinase B signal transduction"/>
    <property type="evidence" value="ECO:0007669"/>
    <property type="project" value="TreeGrafter"/>
</dbReference>
<dbReference type="FunFam" id="1.25.40.70:FF:000014">
    <property type="entry name" value="Phosphatidylinositol-4-phosphate 3-kinase C2 domain-containing subunit beta"/>
    <property type="match status" value="1"/>
</dbReference>
<feature type="domain" description="PI3K/PI4K catalytic" evidence="8">
    <location>
        <begin position="1192"/>
        <end position="1503"/>
    </location>
</feature>
<keyword evidence="1" id="KW-0808">Transferase</keyword>
<proteinExistence type="inferred from homology"/>
<dbReference type="Gene3D" id="3.30.1010.10">
    <property type="entry name" value="Phosphatidylinositol 3-kinase Catalytic Subunit, Chain A, domain 4"/>
    <property type="match status" value="2"/>
</dbReference>
<dbReference type="PANTHER" id="PTHR10048:SF14">
    <property type="entry name" value="LD28067P"/>
    <property type="match status" value="1"/>
</dbReference>
<dbReference type="PROSITE" id="PS51546">
    <property type="entry name" value="PI3K_RBD"/>
    <property type="match status" value="1"/>
</dbReference>
<evidence type="ECO:0000259" key="11">
    <source>
        <dbReference type="PROSITE" id="PS51547"/>
    </source>
</evidence>
<evidence type="ECO:0000256" key="6">
    <source>
        <dbReference type="SAM" id="Coils"/>
    </source>
</evidence>
<dbReference type="SMART" id="SM00145">
    <property type="entry name" value="PI3Ka"/>
    <property type="match status" value="1"/>
</dbReference>
<dbReference type="PANTHER" id="PTHR10048">
    <property type="entry name" value="PHOSPHATIDYLINOSITOL KINASE"/>
    <property type="match status" value="1"/>
</dbReference>